<name>A0ACC3SS50_LIPKO</name>
<reference evidence="2" key="1">
    <citation type="journal article" date="2024" name="Front. Bioeng. Biotechnol.">
        <title>Genome-scale model development and genomic sequencing of the oleaginous clade Lipomyces.</title>
        <authorList>
            <person name="Czajka J.J."/>
            <person name="Han Y."/>
            <person name="Kim J."/>
            <person name="Mondo S.J."/>
            <person name="Hofstad B.A."/>
            <person name="Robles A."/>
            <person name="Haridas S."/>
            <person name="Riley R."/>
            <person name="LaButti K."/>
            <person name="Pangilinan J."/>
            <person name="Andreopoulos W."/>
            <person name="Lipzen A."/>
            <person name="Yan J."/>
            <person name="Wang M."/>
            <person name="Ng V."/>
            <person name="Grigoriev I.V."/>
            <person name="Spatafora J.W."/>
            <person name="Magnuson J.K."/>
            <person name="Baker S.E."/>
            <person name="Pomraning K.R."/>
        </authorList>
    </citation>
    <scope>NUCLEOTIDE SEQUENCE [LARGE SCALE GENOMIC DNA]</scope>
    <source>
        <strain evidence="2">CBS 7786</strain>
    </source>
</reference>
<sequence length="93" mass="10375">MNCAIVLSEVMNAPPSSSKFPFLGLWRIRKGQNKDLPPIYAETCPQYVRLTDSRLQQPNYGGAKCVRSSPGRPSKENLERVWNLSVPTAVPSE</sequence>
<proteinExistence type="predicted"/>
<keyword evidence="2" id="KW-1185">Reference proteome</keyword>
<comment type="caution">
    <text evidence="1">The sequence shown here is derived from an EMBL/GenBank/DDBJ whole genome shotgun (WGS) entry which is preliminary data.</text>
</comment>
<gene>
    <name evidence="1" type="ORF">V1525DRAFT_391471</name>
</gene>
<evidence type="ECO:0000313" key="2">
    <source>
        <dbReference type="Proteomes" id="UP001433508"/>
    </source>
</evidence>
<evidence type="ECO:0000313" key="1">
    <source>
        <dbReference type="EMBL" id="KAK9234422.1"/>
    </source>
</evidence>
<dbReference type="Proteomes" id="UP001433508">
    <property type="component" value="Unassembled WGS sequence"/>
</dbReference>
<organism evidence="1 2">
    <name type="scientific">Lipomyces kononenkoae</name>
    <name type="common">Yeast</name>
    <dbReference type="NCBI Taxonomy" id="34357"/>
    <lineage>
        <taxon>Eukaryota</taxon>
        <taxon>Fungi</taxon>
        <taxon>Dikarya</taxon>
        <taxon>Ascomycota</taxon>
        <taxon>Saccharomycotina</taxon>
        <taxon>Lipomycetes</taxon>
        <taxon>Lipomycetales</taxon>
        <taxon>Lipomycetaceae</taxon>
        <taxon>Lipomyces</taxon>
    </lineage>
</organism>
<dbReference type="EMBL" id="MU971478">
    <property type="protein sequence ID" value="KAK9234422.1"/>
    <property type="molecule type" value="Genomic_DNA"/>
</dbReference>
<protein>
    <submittedName>
        <fullName evidence="1">Uncharacterized protein</fullName>
    </submittedName>
</protein>
<accession>A0ACC3SS50</accession>